<protein>
    <submittedName>
        <fullName evidence="2">Uncharacterized protein</fullName>
    </submittedName>
</protein>
<evidence type="ECO:0000256" key="1">
    <source>
        <dbReference type="SAM" id="SignalP"/>
    </source>
</evidence>
<evidence type="ECO:0000313" key="2">
    <source>
        <dbReference type="EMBL" id="AEO34906.1"/>
    </source>
</evidence>
<sequence>MHSKMLVSLMLVGLLGLASADHHRPQSVCALEGDAQRALVECIRGNLDEPTTTKLQAVKERLQCEDLHCVFVKICERNNGTLEHSGNDFFEDNEKLALRNAVVTCRDGAHH</sequence>
<dbReference type="AlphaFoldDB" id="G3MN38"/>
<reference evidence="2" key="1">
    <citation type="journal article" date="2011" name="PLoS ONE">
        <title>A deep insight into the sialotranscriptome of the gulf coast tick, Amblyomma maculatum.</title>
        <authorList>
            <person name="Karim S."/>
            <person name="Singh P."/>
            <person name="Ribeiro J.M."/>
        </authorList>
    </citation>
    <scope>NUCLEOTIDE SEQUENCE</scope>
    <source>
        <tissue evidence="2">Salivary gland</tissue>
    </source>
</reference>
<proteinExistence type="evidence at transcript level"/>
<dbReference type="EMBL" id="JO843289">
    <property type="protein sequence ID" value="AEO34906.1"/>
    <property type="molecule type" value="mRNA"/>
</dbReference>
<keyword evidence="1" id="KW-0732">Signal</keyword>
<accession>G3MN38</accession>
<organism evidence="2">
    <name type="scientific">Amblyomma maculatum</name>
    <name type="common">Gulf Coast tick</name>
    <dbReference type="NCBI Taxonomy" id="34609"/>
    <lineage>
        <taxon>Eukaryota</taxon>
        <taxon>Metazoa</taxon>
        <taxon>Ecdysozoa</taxon>
        <taxon>Arthropoda</taxon>
        <taxon>Chelicerata</taxon>
        <taxon>Arachnida</taxon>
        <taxon>Acari</taxon>
        <taxon>Parasitiformes</taxon>
        <taxon>Ixodida</taxon>
        <taxon>Ixodoidea</taxon>
        <taxon>Ixodidae</taxon>
        <taxon>Amblyomminae</taxon>
        <taxon>Amblyomma</taxon>
    </lineage>
</organism>
<feature type="signal peptide" evidence="1">
    <location>
        <begin position="1"/>
        <end position="20"/>
    </location>
</feature>
<feature type="chain" id="PRO_5003447163" evidence="1">
    <location>
        <begin position="21"/>
        <end position="111"/>
    </location>
</feature>
<dbReference type="Gene3D" id="1.10.150.440">
    <property type="match status" value="1"/>
</dbReference>
<name>G3MN38_AMBMU</name>